<dbReference type="EnsemblMetazoa" id="ISCW023476-RA">
    <property type="protein sequence ID" value="ISCW023476-PA"/>
    <property type="gene ID" value="ISCW023476"/>
</dbReference>
<evidence type="ECO:0000313" key="8">
    <source>
        <dbReference type="EMBL" id="EEC19168.1"/>
    </source>
</evidence>
<dbReference type="Pfam" id="PF07690">
    <property type="entry name" value="MFS_1"/>
    <property type="match status" value="1"/>
</dbReference>
<dbReference type="VEuPathDB" id="VectorBase:ISCP_034540"/>
<dbReference type="VEuPathDB" id="VectorBase:ISCW023476"/>
<evidence type="ECO:0000256" key="3">
    <source>
        <dbReference type="ARBA" id="ARBA00022692"/>
    </source>
</evidence>
<feature type="transmembrane region" description="Helical" evidence="7">
    <location>
        <begin position="325"/>
        <end position="344"/>
    </location>
</feature>
<dbReference type="EMBL" id="ABJB011121386">
    <property type="status" value="NOT_ANNOTATED_CDS"/>
    <property type="molecule type" value="Genomic_DNA"/>
</dbReference>
<feature type="region of interest" description="Disordered" evidence="6">
    <location>
        <begin position="415"/>
        <end position="473"/>
    </location>
</feature>
<dbReference type="EMBL" id="ABJB010597777">
    <property type="status" value="NOT_ANNOTATED_CDS"/>
    <property type="molecule type" value="Genomic_DNA"/>
</dbReference>
<dbReference type="PaxDb" id="6945-B7QJZ6"/>
<dbReference type="EMBL" id="ABJB010782340">
    <property type="status" value="NOT_ANNOTATED_CDS"/>
    <property type="molecule type" value="Genomic_DNA"/>
</dbReference>
<keyword evidence="5 7" id="KW-0472">Membrane</keyword>
<feature type="transmembrane region" description="Helical" evidence="7">
    <location>
        <begin position="558"/>
        <end position="581"/>
    </location>
</feature>
<feature type="transmembrane region" description="Helical" evidence="7">
    <location>
        <begin position="587"/>
        <end position="613"/>
    </location>
</feature>
<dbReference type="STRING" id="6945.B7QJZ6"/>
<feature type="transmembrane region" description="Helical" evidence="7">
    <location>
        <begin position="365"/>
        <end position="385"/>
    </location>
</feature>
<evidence type="ECO:0000256" key="5">
    <source>
        <dbReference type="ARBA" id="ARBA00023136"/>
    </source>
</evidence>
<dbReference type="EMBL" id="ABJB011103560">
    <property type="status" value="NOT_ANNOTATED_CDS"/>
    <property type="molecule type" value="Genomic_DNA"/>
</dbReference>
<feature type="compositionally biased region" description="Low complexity" evidence="6">
    <location>
        <begin position="87"/>
        <end position="100"/>
    </location>
</feature>
<feature type="transmembrane region" description="Helical" evidence="7">
    <location>
        <begin position="145"/>
        <end position="162"/>
    </location>
</feature>
<dbReference type="GO" id="GO:0016020">
    <property type="term" value="C:membrane"/>
    <property type="evidence" value="ECO:0007669"/>
    <property type="project" value="UniProtKB-SubCell"/>
</dbReference>
<feature type="transmembrane region" description="Helical" evidence="7">
    <location>
        <begin position="219"/>
        <end position="237"/>
    </location>
</feature>
<feature type="transmembrane region" description="Helical" evidence="7">
    <location>
        <begin position="521"/>
        <end position="546"/>
    </location>
</feature>
<dbReference type="EMBL" id="ABJB010277381">
    <property type="status" value="NOT_ANNOTATED_CDS"/>
    <property type="molecule type" value="Genomic_DNA"/>
</dbReference>
<dbReference type="Gene3D" id="1.20.1250.20">
    <property type="entry name" value="MFS general substrate transporter like domains"/>
    <property type="match status" value="1"/>
</dbReference>
<dbReference type="Proteomes" id="UP000001555">
    <property type="component" value="Unassembled WGS sequence"/>
</dbReference>
<organism>
    <name type="scientific">Ixodes scapularis</name>
    <name type="common">Black-legged tick</name>
    <name type="synonym">Deer tick</name>
    <dbReference type="NCBI Taxonomy" id="6945"/>
    <lineage>
        <taxon>Eukaryota</taxon>
        <taxon>Metazoa</taxon>
        <taxon>Ecdysozoa</taxon>
        <taxon>Arthropoda</taxon>
        <taxon>Chelicerata</taxon>
        <taxon>Arachnida</taxon>
        <taxon>Acari</taxon>
        <taxon>Parasitiformes</taxon>
        <taxon>Ixodida</taxon>
        <taxon>Ixodoidea</taxon>
        <taxon>Ixodidae</taxon>
        <taxon>Ixodinae</taxon>
        <taxon>Ixodes</taxon>
    </lineage>
</organism>
<feature type="transmembrane region" description="Helical" evidence="7">
    <location>
        <begin position="182"/>
        <end position="207"/>
    </location>
</feature>
<feature type="transmembrane region" description="Helical" evidence="7">
    <location>
        <begin position="657"/>
        <end position="676"/>
    </location>
</feature>
<evidence type="ECO:0000256" key="7">
    <source>
        <dbReference type="SAM" id="Phobius"/>
    </source>
</evidence>
<dbReference type="OrthoDB" id="6415790at2759"/>
<feature type="transmembrane region" description="Helical" evidence="7">
    <location>
        <begin position="484"/>
        <end position="501"/>
    </location>
</feature>
<feature type="transmembrane region" description="Helical" evidence="7">
    <location>
        <begin position="267"/>
        <end position="289"/>
    </location>
</feature>
<dbReference type="AlphaFoldDB" id="B7QJZ6"/>
<evidence type="ECO:0000256" key="2">
    <source>
        <dbReference type="ARBA" id="ARBA00022448"/>
    </source>
</evidence>
<feature type="transmembrane region" description="Helical" evidence="7">
    <location>
        <begin position="391"/>
        <end position="408"/>
    </location>
</feature>
<protein>
    <submittedName>
        <fullName evidence="8 9">Uncharacterized protein</fullName>
    </submittedName>
</protein>
<feature type="transmembrane region" description="Helical" evidence="7">
    <location>
        <begin position="625"/>
        <end position="645"/>
    </location>
</feature>
<dbReference type="GO" id="GO:0022857">
    <property type="term" value="F:transmembrane transporter activity"/>
    <property type="evidence" value="ECO:0007669"/>
    <property type="project" value="InterPro"/>
</dbReference>
<keyword evidence="2" id="KW-0813">Transport</keyword>
<comment type="subcellular location">
    <subcellularLocation>
        <location evidence="1">Membrane</location>
        <topology evidence="1">Multi-pass membrane protein</topology>
    </subcellularLocation>
</comment>
<dbReference type="EMBL" id="DS955679">
    <property type="protein sequence ID" value="EEC19168.1"/>
    <property type="molecule type" value="Genomic_DNA"/>
</dbReference>
<proteinExistence type="predicted"/>
<gene>
    <name evidence="8" type="ORF">IscW_ISCW023476</name>
</gene>
<feature type="compositionally biased region" description="Low complexity" evidence="6">
    <location>
        <begin position="421"/>
        <end position="433"/>
    </location>
</feature>
<dbReference type="InterPro" id="IPR036259">
    <property type="entry name" value="MFS_trans_sf"/>
</dbReference>
<dbReference type="EMBL" id="ABJB010687963">
    <property type="status" value="NOT_ANNOTATED_CDS"/>
    <property type="molecule type" value="Genomic_DNA"/>
</dbReference>
<evidence type="ECO:0000313" key="10">
    <source>
        <dbReference type="Proteomes" id="UP000001555"/>
    </source>
</evidence>
<feature type="region of interest" description="Disordered" evidence="6">
    <location>
        <begin position="81"/>
        <end position="134"/>
    </location>
</feature>
<accession>B7QJZ6</accession>
<feature type="transmembrane region" description="Helical" evidence="7">
    <location>
        <begin position="14"/>
        <end position="35"/>
    </location>
</feature>
<evidence type="ECO:0000256" key="6">
    <source>
        <dbReference type="SAM" id="MobiDB-lite"/>
    </source>
</evidence>
<evidence type="ECO:0000313" key="9">
    <source>
        <dbReference type="EnsemblMetazoa" id="ISCW023476-PA"/>
    </source>
</evidence>
<evidence type="ECO:0000256" key="1">
    <source>
        <dbReference type="ARBA" id="ARBA00004141"/>
    </source>
</evidence>
<keyword evidence="10" id="KW-1185">Reference proteome</keyword>
<dbReference type="InterPro" id="IPR004752">
    <property type="entry name" value="AmpG_permease/AT-1"/>
</dbReference>
<feature type="compositionally biased region" description="Basic and acidic residues" evidence="6">
    <location>
        <begin position="110"/>
        <end position="126"/>
    </location>
</feature>
<feature type="transmembrane region" description="Helical" evidence="7">
    <location>
        <begin position="301"/>
        <end position="319"/>
    </location>
</feature>
<keyword evidence="3 7" id="KW-0812">Transmembrane</keyword>
<sequence length="677" mass="73832">MAVTWVMSYFGDQVSYFIVTLLILNIVSASLDISVDGVAMDVLHGAQLSFLAGLKGVLRGLTFVYAIGLIAVTFRSDGEESQEEADSSAAEATGEAAGNDGVEGLRRRKRDPESLKTGTAKEAKEDDTVESTEPLPESFFGKVKWVLSVEGTMGLLVFLLFYKSGEYGILTTYPSFLLERGYSYFTVGFLNGVFAEVLSVFGSLLGGYMSRQTRDNTKLLLKMCFVRVLPAALIFLTNTRLFGKPSNGVPYGVQDKLLPQYLRSARFAYSQVTLARILLLPWLCKPLYASYIEKHWTQKRWLQLFLVTLTSVTWIMSYFGDQVSYFIVTLLILNILSASLDISVDGVAMGILQGAQLSLGNAVQVGAYKAGAIFGGGLLLGLQFFAGLKGVLRGLTFVYAVGLIAVTFRSDGEESQEDADSSAAEATGEAAGNSTGGGDGVEGLRRRKRDPESLKTGTTNETKEDDNVESPEPLPESFFGKVKWVLSVEGTMGLLVFLVFYKSGEYGILTTYPSFLLDQGYSYFTVGFLNGVLAQVVSLFGSLLGGYMSHQTRDNTELLLKMCFARVLPAALIFLTSTRLFGKPSNVYVGVSSMLFLNLISGMITTVVFTIMMRRSQQVAKGYKTTHFSFLCTVEVLGKLAFSILVGPCIDLIGKPATYFLMTTFTAFSVATVKYVE</sequence>
<dbReference type="CDD" id="cd17485">
    <property type="entry name" value="MFS_MFSD3"/>
    <property type="match status" value="1"/>
</dbReference>
<reference evidence="9" key="2">
    <citation type="submission" date="2020-05" db="UniProtKB">
        <authorList>
            <consortium name="EnsemblMetazoa"/>
        </authorList>
    </citation>
    <scope>IDENTIFICATION</scope>
    <source>
        <strain evidence="9">wikel</strain>
    </source>
</reference>
<reference evidence="8 10" key="1">
    <citation type="submission" date="2008-03" db="EMBL/GenBank/DDBJ databases">
        <title>Annotation of Ixodes scapularis.</title>
        <authorList>
            <consortium name="Ixodes scapularis Genome Project Consortium"/>
            <person name="Caler E."/>
            <person name="Hannick L.I."/>
            <person name="Bidwell S."/>
            <person name="Joardar V."/>
            <person name="Thiagarajan M."/>
            <person name="Amedeo P."/>
            <person name="Galinsky K.J."/>
            <person name="Schobel S."/>
            <person name="Inman J."/>
            <person name="Hostetler J."/>
            <person name="Miller J."/>
            <person name="Hammond M."/>
            <person name="Megy K."/>
            <person name="Lawson D."/>
            <person name="Kodira C."/>
            <person name="Sutton G."/>
            <person name="Meyer J."/>
            <person name="Hill C.A."/>
            <person name="Birren B."/>
            <person name="Nene V."/>
            <person name="Collins F."/>
            <person name="Alarcon-Chaidez F."/>
            <person name="Wikel S."/>
            <person name="Strausberg R."/>
        </authorList>
    </citation>
    <scope>NUCLEOTIDE SEQUENCE [LARGE SCALE GENOMIC DNA]</scope>
    <source>
        <strain evidence="10">Wikel</strain>
        <strain evidence="8">Wikel colony</strain>
    </source>
</reference>
<dbReference type="PANTHER" id="PTHR12778">
    <property type="entry name" value="SOLUTE CARRIER FAMILY 33 ACETYL-COA TRANSPORTER -RELATED"/>
    <property type="match status" value="1"/>
</dbReference>
<dbReference type="HOGENOM" id="CLU_406140_0_0_1"/>
<name>B7QJZ6_IXOSC</name>
<dbReference type="InterPro" id="IPR011701">
    <property type="entry name" value="MFS"/>
</dbReference>
<dbReference type="SUPFAM" id="SSF103473">
    <property type="entry name" value="MFS general substrate transporter"/>
    <property type="match status" value="2"/>
</dbReference>
<dbReference type="EMBL" id="ABJB010869491">
    <property type="status" value="NOT_ANNOTATED_CDS"/>
    <property type="molecule type" value="Genomic_DNA"/>
</dbReference>
<dbReference type="VEuPathDB" id="VectorBase:ISCI023476"/>
<evidence type="ECO:0000256" key="4">
    <source>
        <dbReference type="ARBA" id="ARBA00022989"/>
    </source>
</evidence>
<dbReference type="PANTHER" id="PTHR12778:SF10">
    <property type="entry name" value="MAJOR FACILITATOR SUPERFAMILY DOMAIN-CONTAINING PROTEIN 3"/>
    <property type="match status" value="1"/>
</dbReference>
<dbReference type="EMBL" id="ABJB010629543">
    <property type="status" value="NOT_ANNOTATED_CDS"/>
    <property type="molecule type" value="Genomic_DNA"/>
</dbReference>
<dbReference type="InParanoid" id="B7QJZ6"/>
<keyword evidence="4 7" id="KW-1133">Transmembrane helix</keyword>